<dbReference type="Pfam" id="PF12680">
    <property type="entry name" value="SnoaL_2"/>
    <property type="match status" value="1"/>
</dbReference>
<dbReference type="Gene3D" id="3.10.450.50">
    <property type="match status" value="1"/>
</dbReference>
<sequence>MTGNVILAPVDVAIAYFDRLDRGAPDLLELFADGFEFYFPKFGIGKGRDDFVACLTGLQSQVERLTHYIDRTTVIEAGDKVVVEGISSGRLRSGKEWHGGMTAGGRFCNVFEIRGGLIERVSIYLDPDYVSEDTDRFLWKDRKSRW</sequence>
<dbReference type="OrthoDB" id="6657864at2"/>
<name>A0A4P7D174_9BURK</name>
<protein>
    <submittedName>
        <fullName evidence="2">Nuclear transport factor 2 family protein</fullName>
    </submittedName>
</protein>
<dbReference type="Proteomes" id="UP000295727">
    <property type="component" value="Chromosome 3"/>
</dbReference>
<evidence type="ECO:0000313" key="3">
    <source>
        <dbReference type="Proteomes" id="UP000295727"/>
    </source>
</evidence>
<reference evidence="2 3" key="1">
    <citation type="submission" date="2019-03" db="EMBL/GenBank/DDBJ databases">
        <title>Paraburkholderia sp. 7MH5, isolated from subtropical forest soil.</title>
        <authorList>
            <person name="Gao Z.-H."/>
            <person name="Qiu L.-H."/>
        </authorList>
    </citation>
    <scope>NUCLEOTIDE SEQUENCE [LARGE SCALE GENOMIC DNA]</scope>
    <source>
        <strain evidence="2 3">7MH5</strain>
    </source>
</reference>
<accession>A0A4P7D174</accession>
<evidence type="ECO:0000313" key="2">
    <source>
        <dbReference type="EMBL" id="QBR01578.1"/>
    </source>
</evidence>
<keyword evidence="3" id="KW-1185">Reference proteome</keyword>
<gene>
    <name evidence="2" type="ORF">E1956_30880</name>
</gene>
<feature type="domain" description="SnoaL-like" evidence="1">
    <location>
        <begin position="15"/>
        <end position="120"/>
    </location>
</feature>
<dbReference type="SUPFAM" id="SSF54427">
    <property type="entry name" value="NTF2-like"/>
    <property type="match status" value="1"/>
</dbReference>
<dbReference type="EMBL" id="CP038150">
    <property type="protein sequence ID" value="QBR01578.1"/>
    <property type="molecule type" value="Genomic_DNA"/>
</dbReference>
<evidence type="ECO:0000259" key="1">
    <source>
        <dbReference type="Pfam" id="PF12680"/>
    </source>
</evidence>
<dbReference type="KEGG" id="ppai:E1956_30880"/>
<dbReference type="InterPro" id="IPR037401">
    <property type="entry name" value="SnoaL-like"/>
</dbReference>
<dbReference type="RefSeq" id="WP_134756380.1">
    <property type="nucleotide sequence ID" value="NZ_CP038150.1"/>
</dbReference>
<proteinExistence type="predicted"/>
<dbReference type="InterPro" id="IPR032710">
    <property type="entry name" value="NTF2-like_dom_sf"/>
</dbReference>
<organism evidence="2 3">
    <name type="scientific">Paraburkholderia pallida</name>
    <dbReference type="NCBI Taxonomy" id="2547399"/>
    <lineage>
        <taxon>Bacteria</taxon>
        <taxon>Pseudomonadati</taxon>
        <taxon>Pseudomonadota</taxon>
        <taxon>Betaproteobacteria</taxon>
        <taxon>Burkholderiales</taxon>
        <taxon>Burkholderiaceae</taxon>
        <taxon>Paraburkholderia</taxon>
    </lineage>
</organism>
<dbReference type="AlphaFoldDB" id="A0A4P7D174"/>
<dbReference type="CDD" id="cd00531">
    <property type="entry name" value="NTF2_like"/>
    <property type="match status" value="1"/>
</dbReference>